<proteinExistence type="predicted"/>
<dbReference type="PROSITE" id="PS51257">
    <property type="entry name" value="PROKAR_LIPOPROTEIN"/>
    <property type="match status" value="1"/>
</dbReference>
<evidence type="ECO:0000259" key="3">
    <source>
        <dbReference type="Pfam" id="PF22494"/>
    </source>
</evidence>
<feature type="region of interest" description="Disordered" evidence="1">
    <location>
        <begin position="919"/>
        <end position="940"/>
    </location>
</feature>
<protein>
    <submittedName>
        <fullName evidence="4">Choice-of-anchor I family protein</fullName>
    </submittedName>
</protein>
<feature type="compositionally biased region" description="Basic and acidic residues" evidence="1">
    <location>
        <begin position="856"/>
        <end position="872"/>
    </location>
</feature>
<dbReference type="InterPro" id="IPR027372">
    <property type="entry name" value="Phytase-like_dom"/>
</dbReference>
<feature type="compositionally biased region" description="Acidic residues" evidence="1">
    <location>
        <begin position="921"/>
        <end position="931"/>
    </location>
</feature>
<accession>A0ABW4XJP4</accession>
<feature type="domain" description="Choice-of-anchor I" evidence="3">
    <location>
        <begin position="471"/>
        <end position="974"/>
    </location>
</feature>
<comment type="caution">
    <text evidence="4">The sequence shown here is derived from an EMBL/GenBank/DDBJ whole genome shotgun (WGS) entry which is preliminary data.</text>
</comment>
<dbReference type="PANTHER" id="PTHR46928:SF1">
    <property type="entry name" value="MESENCHYME-SPECIFIC CELL SURFACE GLYCOPROTEIN"/>
    <property type="match status" value="1"/>
</dbReference>
<dbReference type="EMBL" id="JBHUHT010000008">
    <property type="protein sequence ID" value="MFD2095304.1"/>
    <property type="molecule type" value="Genomic_DNA"/>
</dbReference>
<sequence>MQGQKRGVWLPLVIGLAASAVITGCSDDDDDEVELATLAPMEFSLSMPLGTVQAEGGTPVVLDTGFGSGAFHHVADPDQQFYLVTDRGPNVACDDSEEILGVAGICGDDEDGKIFPMPDYTPSIFEVLLTVDGPQLTQIPLLDSDGNPITGVVNPLESTENGYALDGTQLAFDPNGVDTEALVKLADGSFWLTEEYGPSLLHVAADGTVLERVVPMGVAAQLAGATYPVTDGLPAILAKRKLNRGIESLAISPNEDALYFIMQSPLANPDNSAYSTSKNVRLFKMALNADGTLGAVQGEYLYTLDSPQSFADRANGVGDLKNDDYRKQSDVKVSEMIAVGADQLVVLERISKVTHLYRVDLAGATNLLGSDWDAEATSPSLEQIVDLEGEGIVPLAKTQAFTNLGSELELPKKEEGLALLDDTYAMLVNDNDFGIEGNSTDVIITALNAGIAGATAPAHPVLTHESRYSSGLFDEGAAEIVQYHAGSQRAFVVNAADRSVDVLSVGDDLALTKAFGLTLPEETADSRELGDANSVAVAGDWLAVAIEADDGLGNGKQGKGVVVLYDLSLEGENALAMDSAPAAMFEAGYLPDMVTFNKAATMILVANEGEPNDDYEVDPEGSVTLIDLTAGVNSAVITDLGFTDFNAGGSRAGELPADVRVFGPGATVAQDLEPEYIAVSADDTMAFVALQENNAVANIDLVNKQVSAIWALGFKDHSKAWNAIDINDKDDAIDITTRDNVVGMYQPDSIASYSVDGMAYLVTANEGDSRDYDGFSEEARGEDLTLADHFDVDEVGRIGTTTTLGDADEDGVVETLYIYGARSFSIWNSAGERVFDSGSEFEQITAARFPDNFNASDDKHSFENRSDNKGPEPEGVVVGMVGERYYAFVGLERMGGVMVYDVTVPASARFVQYINPRDFEQDPSLETDDGEVTNPDVGDLAPEGMAFVPAADSPTGAAMLIVGNEISGTTSVYSFD</sequence>
<dbReference type="SUPFAM" id="SSF75011">
    <property type="entry name" value="3-carboxy-cis,cis-mucoante lactonizing enzyme"/>
    <property type="match status" value="1"/>
</dbReference>
<dbReference type="InterPro" id="IPR055188">
    <property type="entry name" value="Choice_anch_I"/>
</dbReference>
<name>A0ABW4XJP4_9GAMM</name>
<dbReference type="InterPro" id="IPR052956">
    <property type="entry name" value="Mesenchyme-surface_protein"/>
</dbReference>
<evidence type="ECO:0000256" key="1">
    <source>
        <dbReference type="SAM" id="MobiDB-lite"/>
    </source>
</evidence>
<dbReference type="Proteomes" id="UP001597380">
    <property type="component" value="Unassembled WGS sequence"/>
</dbReference>
<dbReference type="NCBIfam" id="NF038117">
    <property type="entry name" value="choice_anch_I"/>
    <property type="match status" value="1"/>
</dbReference>
<feature type="domain" description="Phytase-like" evidence="2">
    <location>
        <begin position="138"/>
        <end position="433"/>
    </location>
</feature>
<reference evidence="5" key="1">
    <citation type="journal article" date="2019" name="Int. J. Syst. Evol. Microbiol.">
        <title>The Global Catalogue of Microorganisms (GCM) 10K type strain sequencing project: providing services to taxonomists for standard genome sequencing and annotation.</title>
        <authorList>
            <consortium name="The Broad Institute Genomics Platform"/>
            <consortium name="The Broad Institute Genome Sequencing Center for Infectious Disease"/>
            <person name="Wu L."/>
            <person name="Ma J."/>
        </authorList>
    </citation>
    <scope>NUCLEOTIDE SEQUENCE [LARGE SCALE GENOMIC DNA]</scope>
    <source>
        <strain evidence="5">CGMCC 1.10992</strain>
    </source>
</reference>
<dbReference type="PANTHER" id="PTHR46928">
    <property type="entry name" value="MESENCHYME-SPECIFIC CELL SURFACE GLYCOPROTEIN"/>
    <property type="match status" value="1"/>
</dbReference>
<evidence type="ECO:0000313" key="5">
    <source>
        <dbReference type="Proteomes" id="UP001597380"/>
    </source>
</evidence>
<feature type="region of interest" description="Disordered" evidence="1">
    <location>
        <begin position="855"/>
        <end position="874"/>
    </location>
</feature>
<keyword evidence="5" id="KW-1185">Reference proteome</keyword>
<dbReference type="RefSeq" id="WP_345338464.1">
    <property type="nucleotide sequence ID" value="NZ_BAABLI010000005.1"/>
</dbReference>
<dbReference type="Pfam" id="PF13449">
    <property type="entry name" value="Phytase-like"/>
    <property type="match status" value="1"/>
</dbReference>
<evidence type="ECO:0000259" key="2">
    <source>
        <dbReference type="Pfam" id="PF13449"/>
    </source>
</evidence>
<organism evidence="4 5">
    <name type="scientific">Corallincola platygyrae</name>
    <dbReference type="NCBI Taxonomy" id="1193278"/>
    <lineage>
        <taxon>Bacteria</taxon>
        <taxon>Pseudomonadati</taxon>
        <taxon>Pseudomonadota</taxon>
        <taxon>Gammaproteobacteria</taxon>
        <taxon>Alteromonadales</taxon>
        <taxon>Psychromonadaceae</taxon>
        <taxon>Corallincola</taxon>
    </lineage>
</organism>
<evidence type="ECO:0000313" key="4">
    <source>
        <dbReference type="EMBL" id="MFD2095304.1"/>
    </source>
</evidence>
<gene>
    <name evidence="4" type="ORF">ACFSJ3_04845</name>
</gene>
<dbReference type="Pfam" id="PF22494">
    <property type="entry name" value="choice_anch_I"/>
    <property type="match status" value="1"/>
</dbReference>